<dbReference type="InterPro" id="IPR024079">
    <property type="entry name" value="MetalloPept_cat_dom_sf"/>
</dbReference>
<dbReference type="Pfam" id="PF05649">
    <property type="entry name" value="Peptidase_M13_N"/>
    <property type="match status" value="1"/>
</dbReference>
<dbReference type="CDD" id="cd08662">
    <property type="entry name" value="M13"/>
    <property type="match status" value="1"/>
</dbReference>
<dbReference type="GO" id="GO:0005886">
    <property type="term" value="C:plasma membrane"/>
    <property type="evidence" value="ECO:0007669"/>
    <property type="project" value="TreeGrafter"/>
</dbReference>
<evidence type="ECO:0000256" key="4">
    <source>
        <dbReference type="ARBA" id="ARBA00022723"/>
    </source>
</evidence>
<evidence type="ECO:0000259" key="8">
    <source>
        <dbReference type="Pfam" id="PF01431"/>
    </source>
</evidence>
<evidence type="ECO:0000256" key="2">
    <source>
        <dbReference type="ARBA" id="ARBA00007357"/>
    </source>
</evidence>
<evidence type="ECO:0000313" key="10">
    <source>
        <dbReference type="EMBL" id="RKP01266.1"/>
    </source>
</evidence>
<keyword evidence="3" id="KW-0645">Protease</keyword>
<evidence type="ECO:0000256" key="5">
    <source>
        <dbReference type="ARBA" id="ARBA00022801"/>
    </source>
</evidence>
<keyword evidence="11" id="KW-1185">Reference proteome</keyword>
<evidence type="ECO:0000256" key="1">
    <source>
        <dbReference type="ARBA" id="ARBA00001947"/>
    </source>
</evidence>
<sequence length="435" mass="48976">MQAPATVNVATPEFFEGLDVLLQNRTVTSPVVVACYLQWHTAKQYAGDLGTTYQQRFRPLHTRLGQVAKREPERWSTCVRTVRRVVADIVDQWYVAFTFGPDARDAARQTIAGIRQAYLARVHDALPWVEADSKKVALEKLARMAEKIGYPDFLFDPTKIAANYGWLTERLVHQDEVGGRLKTTIAPPTYFDVMRLTRQFQDREERLLFARGEVDRTKWGMAASEVNAYFMPPLNEIVFPAGILGRPFYLTGAPSYINFGSIGSIVGHEIGHSMESRVLPDGRLGKWWTNATEAAYHERARCFIDQYSQFPITNTTRVNGKLTLAENVADNSGLARAHEAWMAELDPAGATTASPRLPGFAELGYSREQTFYLAFAQMWCGRMRPAAELQLVLTNEHAPGHVRVRGTVANSQTFREAWSCPVGRPMAPEKTCELW</sequence>
<dbReference type="GO" id="GO:0016485">
    <property type="term" value="P:protein processing"/>
    <property type="evidence" value="ECO:0007669"/>
    <property type="project" value="TreeGrafter"/>
</dbReference>
<dbReference type="PRINTS" id="PR00786">
    <property type="entry name" value="NEPRILYSIN"/>
</dbReference>
<accession>A0A4P9X7N6</accession>
<keyword evidence="5" id="KW-0378">Hydrolase</keyword>
<comment type="cofactor">
    <cofactor evidence="1">
        <name>Zn(2+)</name>
        <dbReference type="ChEBI" id="CHEBI:29105"/>
    </cofactor>
</comment>
<dbReference type="GO" id="GO:0004222">
    <property type="term" value="F:metalloendopeptidase activity"/>
    <property type="evidence" value="ECO:0007669"/>
    <property type="project" value="InterPro"/>
</dbReference>
<keyword evidence="4" id="KW-0479">Metal-binding</keyword>
<dbReference type="AlphaFoldDB" id="A0A4P9X7N6"/>
<name>A0A4P9X7N6_9FUNG</name>
<dbReference type="Gene3D" id="3.40.390.10">
    <property type="entry name" value="Collagenase (Catalytic Domain)"/>
    <property type="match status" value="1"/>
</dbReference>
<evidence type="ECO:0000313" key="11">
    <source>
        <dbReference type="Proteomes" id="UP000274922"/>
    </source>
</evidence>
<dbReference type="PANTHER" id="PTHR11733">
    <property type="entry name" value="ZINC METALLOPROTEASE FAMILY M13 NEPRILYSIN-RELATED"/>
    <property type="match status" value="1"/>
</dbReference>
<protein>
    <recommendedName>
        <fullName evidence="12">Zincin</fullName>
    </recommendedName>
</protein>
<dbReference type="Pfam" id="PF01431">
    <property type="entry name" value="Peptidase_M13"/>
    <property type="match status" value="1"/>
</dbReference>
<dbReference type="EMBL" id="ML014179">
    <property type="protein sequence ID" value="RKP01266.1"/>
    <property type="molecule type" value="Genomic_DNA"/>
</dbReference>
<organism evidence="10 11">
    <name type="scientific">Caulochytrium protostelioides</name>
    <dbReference type="NCBI Taxonomy" id="1555241"/>
    <lineage>
        <taxon>Eukaryota</taxon>
        <taxon>Fungi</taxon>
        <taxon>Fungi incertae sedis</taxon>
        <taxon>Chytridiomycota</taxon>
        <taxon>Chytridiomycota incertae sedis</taxon>
        <taxon>Chytridiomycetes</taxon>
        <taxon>Caulochytriales</taxon>
        <taxon>Caulochytriaceae</taxon>
        <taxon>Caulochytrium</taxon>
    </lineage>
</organism>
<dbReference type="SUPFAM" id="SSF55486">
    <property type="entry name" value="Metalloproteases ('zincins'), catalytic domain"/>
    <property type="match status" value="1"/>
</dbReference>
<evidence type="ECO:0008006" key="12">
    <source>
        <dbReference type="Google" id="ProtNLM"/>
    </source>
</evidence>
<gene>
    <name evidence="10" type="ORF">CXG81DRAFT_12235</name>
</gene>
<feature type="domain" description="Peptidase M13 N-terminal" evidence="9">
    <location>
        <begin position="4"/>
        <end position="151"/>
    </location>
</feature>
<keyword evidence="7" id="KW-0482">Metalloprotease</keyword>
<proteinExistence type="inferred from homology"/>
<reference evidence="11" key="1">
    <citation type="journal article" date="2018" name="Nat. Microbiol.">
        <title>Leveraging single-cell genomics to expand the fungal tree of life.</title>
        <authorList>
            <person name="Ahrendt S.R."/>
            <person name="Quandt C.A."/>
            <person name="Ciobanu D."/>
            <person name="Clum A."/>
            <person name="Salamov A."/>
            <person name="Andreopoulos B."/>
            <person name="Cheng J.F."/>
            <person name="Woyke T."/>
            <person name="Pelin A."/>
            <person name="Henrissat B."/>
            <person name="Reynolds N.K."/>
            <person name="Benny G.L."/>
            <person name="Smith M.E."/>
            <person name="James T.Y."/>
            <person name="Grigoriev I.V."/>
        </authorList>
    </citation>
    <scope>NUCLEOTIDE SEQUENCE [LARGE SCALE GENOMIC DNA]</scope>
    <source>
        <strain evidence="11">ATCC 52028</strain>
    </source>
</reference>
<dbReference type="GO" id="GO:0046872">
    <property type="term" value="F:metal ion binding"/>
    <property type="evidence" value="ECO:0007669"/>
    <property type="project" value="UniProtKB-KW"/>
</dbReference>
<evidence type="ECO:0000256" key="6">
    <source>
        <dbReference type="ARBA" id="ARBA00022833"/>
    </source>
</evidence>
<dbReference type="OrthoDB" id="6475849at2759"/>
<evidence type="ECO:0000259" key="9">
    <source>
        <dbReference type="Pfam" id="PF05649"/>
    </source>
</evidence>
<feature type="domain" description="Peptidase M13 C-terminal" evidence="8">
    <location>
        <begin position="227"/>
        <end position="434"/>
    </location>
</feature>
<dbReference type="STRING" id="1555241.A0A4P9X7N6"/>
<evidence type="ECO:0000256" key="7">
    <source>
        <dbReference type="ARBA" id="ARBA00023049"/>
    </source>
</evidence>
<dbReference type="InterPro" id="IPR008753">
    <property type="entry name" value="Peptidase_M13_N"/>
</dbReference>
<keyword evidence="6" id="KW-0862">Zinc</keyword>
<dbReference type="Proteomes" id="UP000274922">
    <property type="component" value="Unassembled WGS sequence"/>
</dbReference>
<comment type="similarity">
    <text evidence="2">Belongs to the peptidase M13 family.</text>
</comment>
<dbReference type="PROSITE" id="PS51885">
    <property type="entry name" value="NEPRILYSIN"/>
    <property type="match status" value="1"/>
</dbReference>
<dbReference type="InterPro" id="IPR000718">
    <property type="entry name" value="Peptidase_M13"/>
</dbReference>
<dbReference type="PANTHER" id="PTHR11733:SF167">
    <property type="entry name" value="FI17812P1-RELATED"/>
    <property type="match status" value="1"/>
</dbReference>
<evidence type="ECO:0000256" key="3">
    <source>
        <dbReference type="ARBA" id="ARBA00022670"/>
    </source>
</evidence>
<dbReference type="InterPro" id="IPR018497">
    <property type="entry name" value="Peptidase_M13_C"/>
</dbReference>